<keyword evidence="4 7" id="KW-0812">Transmembrane</keyword>
<evidence type="ECO:0000256" key="2">
    <source>
        <dbReference type="ARBA" id="ARBA00008640"/>
    </source>
</evidence>
<name>A0A5J5KU49_9MICC</name>
<dbReference type="InterPro" id="IPR032816">
    <property type="entry name" value="VTT_dom"/>
</dbReference>
<feature type="domain" description="VTT" evidence="8">
    <location>
        <begin position="43"/>
        <end position="159"/>
    </location>
</feature>
<feature type="transmembrane region" description="Helical" evidence="7">
    <location>
        <begin position="138"/>
        <end position="160"/>
    </location>
</feature>
<comment type="caution">
    <text evidence="9">The sequence shown here is derived from an EMBL/GenBank/DDBJ whole genome shotgun (WGS) entry which is preliminary data.</text>
</comment>
<keyword evidence="5 7" id="KW-1133">Transmembrane helix</keyword>
<comment type="subcellular location">
    <subcellularLocation>
        <location evidence="1 7">Cell membrane</location>
        <topology evidence="1 7">Multi-pass membrane protein</topology>
    </subcellularLocation>
</comment>
<reference evidence="9 10" key="1">
    <citation type="submission" date="2019-05" db="EMBL/GenBank/DDBJ databases">
        <title>Kocuria coralli sp. nov., a novel actinobacterium isolated from coral reef seawater.</title>
        <authorList>
            <person name="Li J."/>
        </authorList>
    </citation>
    <scope>NUCLEOTIDE SEQUENCE [LARGE SCALE GENOMIC DNA]</scope>
    <source>
        <strain evidence="9 10">SCSIO 13007</strain>
    </source>
</reference>
<dbReference type="Proteomes" id="UP000325957">
    <property type="component" value="Unassembled WGS sequence"/>
</dbReference>
<dbReference type="AlphaFoldDB" id="A0A5J5KU49"/>
<protein>
    <recommendedName>
        <fullName evidence="7">TVP38/TMEM64 family membrane protein</fullName>
    </recommendedName>
</protein>
<feature type="transmembrane region" description="Helical" evidence="7">
    <location>
        <begin position="25"/>
        <end position="47"/>
    </location>
</feature>
<evidence type="ECO:0000256" key="7">
    <source>
        <dbReference type="RuleBase" id="RU366058"/>
    </source>
</evidence>
<feature type="transmembrane region" description="Helical" evidence="7">
    <location>
        <begin position="54"/>
        <end position="79"/>
    </location>
</feature>
<organism evidence="9 10">
    <name type="scientific">Kocuria coralli</name>
    <dbReference type="NCBI Taxonomy" id="1461025"/>
    <lineage>
        <taxon>Bacteria</taxon>
        <taxon>Bacillati</taxon>
        <taxon>Actinomycetota</taxon>
        <taxon>Actinomycetes</taxon>
        <taxon>Micrococcales</taxon>
        <taxon>Micrococcaceae</taxon>
        <taxon>Kocuria</taxon>
    </lineage>
</organism>
<sequence>MVWLVFNVHLPSPAELEREIDGFGWGAWLVFIGIYAVVALTPIPVTVMAVSGGLLFGAALGSLLSVIGVLLGCWGGYWLARALGTDLVRRVLGSHADTVESYLAGAGFEAVVVLRLMPGIPYWPVNYGSGAFGIDHRAYLAASVLSVIPGQISLVALGAFVANATWYNGLTVGLAWATVIVLTILASRRWRTAARENKNSQDPEPT</sequence>
<gene>
    <name evidence="9" type="ORF">FCK90_13170</name>
</gene>
<comment type="similarity">
    <text evidence="2 7">Belongs to the TVP38/TMEM64 family.</text>
</comment>
<proteinExistence type="inferred from homology"/>
<keyword evidence="10" id="KW-1185">Reference proteome</keyword>
<evidence type="ECO:0000313" key="10">
    <source>
        <dbReference type="Proteomes" id="UP000325957"/>
    </source>
</evidence>
<evidence type="ECO:0000256" key="5">
    <source>
        <dbReference type="ARBA" id="ARBA00022989"/>
    </source>
</evidence>
<evidence type="ECO:0000256" key="3">
    <source>
        <dbReference type="ARBA" id="ARBA00022475"/>
    </source>
</evidence>
<dbReference type="OrthoDB" id="5242213at2"/>
<dbReference type="PANTHER" id="PTHR12677:SF59">
    <property type="entry name" value="GOLGI APPARATUS MEMBRANE PROTEIN TVP38-RELATED"/>
    <property type="match status" value="1"/>
</dbReference>
<evidence type="ECO:0000259" key="8">
    <source>
        <dbReference type="Pfam" id="PF09335"/>
    </source>
</evidence>
<dbReference type="InterPro" id="IPR015414">
    <property type="entry name" value="TMEM64"/>
</dbReference>
<comment type="caution">
    <text evidence="7">Lacks conserved residue(s) required for the propagation of feature annotation.</text>
</comment>
<dbReference type="EMBL" id="SZWF01000023">
    <property type="protein sequence ID" value="KAA9393259.1"/>
    <property type="molecule type" value="Genomic_DNA"/>
</dbReference>
<evidence type="ECO:0000256" key="6">
    <source>
        <dbReference type="ARBA" id="ARBA00023136"/>
    </source>
</evidence>
<dbReference type="PANTHER" id="PTHR12677">
    <property type="entry name" value="GOLGI APPARATUS MEMBRANE PROTEIN TVP38-RELATED"/>
    <property type="match status" value="1"/>
</dbReference>
<accession>A0A5J5KU49</accession>
<dbReference type="Pfam" id="PF09335">
    <property type="entry name" value="VTT_dom"/>
    <property type="match status" value="1"/>
</dbReference>
<keyword evidence="6 7" id="KW-0472">Membrane</keyword>
<evidence type="ECO:0000313" key="9">
    <source>
        <dbReference type="EMBL" id="KAA9393259.1"/>
    </source>
</evidence>
<evidence type="ECO:0000256" key="4">
    <source>
        <dbReference type="ARBA" id="ARBA00022692"/>
    </source>
</evidence>
<dbReference type="GO" id="GO:0005886">
    <property type="term" value="C:plasma membrane"/>
    <property type="evidence" value="ECO:0007669"/>
    <property type="project" value="UniProtKB-SubCell"/>
</dbReference>
<feature type="transmembrane region" description="Helical" evidence="7">
    <location>
        <begin position="166"/>
        <end position="186"/>
    </location>
</feature>
<evidence type="ECO:0000256" key="1">
    <source>
        <dbReference type="ARBA" id="ARBA00004651"/>
    </source>
</evidence>
<keyword evidence="3 7" id="KW-1003">Cell membrane</keyword>